<sequence length="457" mass="50787">MAKGEEELLEIEGRTVRVSNPRKPYFTRGVQLSKIDIVRYYLSVAPGALNGIRDRPIVLKRFVDGAEKEPFYQKRAPADKPDWLRTATLSFPSGRTAEEVVVDDAAGLAWIVNLGCIELHPHPVRTGDLDHPNELRVDLDPQPGIAWDDVRSVAMEVKALLDELGLVGWPKTSGSRGIHINVRIQPQWTFTEVRRAALALARAVERRSPLASSKWWKEERHGVFLDYNQNAKDRTTCSAYSVRPLPDARVSTPLRWDEVMSCDPADFTVHTVPDRFAKIGDPQAAMDDHAGTLDALLEMAARDEAEGIGDAPWPPHFRKMEGEPARVQPSKARSGAKKSAAKKAVAEGESSEESPAPKKRAAAGRRQSTMPLIVIAQSADKAAAEAGLERWKQQHPEAAALLAPDDVLVDRMRGSAYVWYRIRINLRNVPEDQRPAQGTPDPDDDPTRAWREAKEQA</sequence>
<organism evidence="3 4">
    <name type="scientific">Terriglobus roseus (strain DSM 18391 / NRRL B-41598 / KBS 63)</name>
    <dbReference type="NCBI Taxonomy" id="926566"/>
    <lineage>
        <taxon>Bacteria</taxon>
        <taxon>Pseudomonadati</taxon>
        <taxon>Acidobacteriota</taxon>
        <taxon>Terriglobia</taxon>
        <taxon>Terriglobales</taxon>
        <taxon>Acidobacteriaceae</taxon>
        <taxon>Terriglobus</taxon>
    </lineage>
</organism>
<accession>I3ZLV9</accession>
<dbReference type="PATRIC" id="fig|926566.3.peg.3960"/>
<dbReference type="InterPro" id="IPR052171">
    <property type="entry name" value="NHEJ_LigD"/>
</dbReference>
<proteinExistence type="predicted"/>
<dbReference type="AlphaFoldDB" id="I3ZLV9"/>
<dbReference type="PANTHER" id="PTHR42705">
    <property type="entry name" value="BIFUNCTIONAL NON-HOMOLOGOUS END JOINING PROTEIN LIGD"/>
    <property type="match status" value="1"/>
</dbReference>
<dbReference type="eggNOG" id="COG3285">
    <property type="taxonomic scope" value="Bacteria"/>
</dbReference>
<gene>
    <name evidence="3" type="ordered locus">Terro_4019</name>
</gene>
<dbReference type="EMBL" id="CP003379">
    <property type="protein sequence ID" value="AFL90227.1"/>
    <property type="molecule type" value="Genomic_DNA"/>
</dbReference>
<dbReference type="InterPro" id="IPR014145">
    <property type="entry name" value="LigD_pol_dom"/>
</dbReference>
<reference evidence="3 4" key="1">
    <citation type="submission" date="2012-06" db="EMBL/GenBank/DDBJ databases">
        <title>Complete genome of Terriglobus roseus DSM 18391.</title>
        <authorList>
            <consortium name="US DOE Joint Genome Institute (JGI-PGF)"/>
            <person name="Lucas S."/>
            <person name="Copeland A."/>
            <person name="Lapidus A."/>
            <person name="Glavina del Rio T."/>
            <person name="Dalin E."/>
            <person name="Tice H."/>
            <person name="Bruce D."/>
            <person name="Goodwin L."/>
            <person name="Pitluck S."/>
            <person name="Peters L."/>
            <person name="Mikhailova N."/>
            <person name="Munk A.C.C."/>
            <person name="Kyrpides N."/>
            <person name="Mavromatis K."/>
            <person name="Ivanova N."/>
            <person name="Brettin T."/>
            <person name="Detter J.C."/>
            <person name="Han C."/>
            <person name="Larimer F."/>
            <person name="Land M."/>
            <person name="Hauser L."/>
            <person name="Markowitz V."/>
            <person name="Cheng J.-F."/>
            <person name="Hugenholtz P."/>
            <person name="Woyke T."/>
            <person name="Wu D."/>
            <person name="Brambilla E."/>
            <person name="Klenk H.-P."/>
            <person name="Eisen J.A."/>
        </authorList>
    </citation>
    <scope>NUCLEOTIDE SEQUENCE [LARGE SCALE GENOMIC DNA]</scope>
    <source>
        <strain evidence="4">DSM 18391 / NRRL B-41598 / KBS 63</strain>
    </source>
</reference>
<feature type="region of interest" description="Disordered" evidence="1">
    <location>
        <begin position="428"/>
        <end position="457"/>
    </location>
</feature>
<dbReference type="STRING" id="926566.Terro_4019"/>
<feature type="region of interest" description="Disordered" evidence="1">
    <location>
        <begin position="307"/>
        <end position="369"/>
    </location>
</feature>
<dbReference type="Proteomes" id="UP000006056">
    <property type="component" value="Chromosome"/>
</dbReference>
<feature type="compositionally biased region" description="Basic and acidic residues" evidence="1">
    <location>
        <begin position="445"/>
        <end position="457"/>
    </location>
</feature>
<evidence type="ECO:0000256" key="1">
    <source>
        <dbReference type="SAM" id="MobiDB-lite"/>
    </source>
</evidence>
<evidence type="ECO:0000259" key="2">
    <source>
        <dbReference type="Pfam" id="PF21686"/>
    </source>
</evidence>
<evidence type="ECO:0000313" key="4">
    <source>
        <dbReference type="Proteomes" id="UP000006056"/>
    </source>
</evidence>
<dbReference type="PANTHER" id="PTHR42705:SF3">
    <property type="entry name" value="ATP-DEPENDENT DNA LIGASE"/>
    <property type="match status" value="1"/>
</dbReference>
<dbReference type="Pfam" id="PF21686">
    <property type="entry name" value="LigD_Prim-Pol"/>
    <property type="match status" value="1"/>
</dbReference>
<keyword evidence="4" id="KW-1185">Reference proteome</keyword>
<dbReference type="KEGG" id="trs:Terro_4019"/>
<name>I3ZLV9_TERRK</name>
<dbReference type="HOGENOM" id="CLU_008325_1_0_0"/>
<evidence type="ECO:0000313" key="3">
    <source>
        <dbReference type="EMBL" id="AFL90227.1"/>
    </source>
</evidence>
<dbReference type="RefSeq" id="WP_014787487.1">
    <property type="nucleotide sequence ID" value="NC_018014.1"/>
</dbReference>
<feature type="domain" description="DNA ligase D polymerase" evidence="2">
    <location>
        <begin position="34"/>
        <end position="282"/>
    </location>
</feature>
<dbReference type="Gene3D" id="3.90.920.10">
    <property type="entry name" value="DNA primase, PRIM domain"/>
    <property type="match status" value="1"/>
</dbReference>
<dbReference type="OrthoDB" id="9802472at2"/>
<protein>
    <submittedName>
        <fullName evidence="3">Putative DNA primase</fullName>
    </submittedName>
</protein>